<dbReference type="AlphaFoldDB" id="X6P5I0"/>
<keyword evidence="2" id="KW-1185">Reference proteome</keyword>
<protein>
    <submittedName>
        <fullName evidence="1">Uncharacterized protein</fullName>
    </submittedName>
</protein>
<dbReference type="EMBL" id="ASPP01003389">
    <property type="protein sequence ID" value="ETO33441.1"/>
    <property type="molecule type" value="Genomic_DNA"/>
</dbReference>
<organism evidence="1 2">
    <name type="scientific">Reticulomyxa filosa</name>
    <dbReference type="NCBI Taxonomy" id="46433"/>
    <lineage>
        <taxon>Eukaryota</taxon>
        <taxon>Sar</taxon>
        <taxon>Rhizaria</taxon>
        <taxon>Retaria</taxon>
        <taxon>Foraminifera</taxon>
        <taxon>Monothalamids</taxon>
        <taxon>Reticulomyxidae</taxon>
        <taxon>Reticulomyxa</taxon>
    </lineage>
</organism>
<evidence type="ECO:0000313" key="1">
    <source>
        <dbReference type="EMBL" id="ETO33441.1"/>
    </source>
</evidence>
<comment type="caution">
    <text evidence="1">The sequence shown here is derived from an EMBL/GenBank/DDBJ whole genome shotgun (WGS) entry which is preliminary data.</text>
</comment>
<reference evidence="1 2" key="1">
    <citation type="journal article" date="2013" name="Curr. Biol.">
        <title>The Genome of the Foraminiferan Reticulomyxa filosa.</title>
        <authorList>
            <person name="Glockner G."/>
            <person name="Hulsmann N."/>
            <person name="Schleicher M."/>
            <person name="Noegel A.A."/>
            <person name="Eichinger L."/>
            <person name="Gallinger C."/>
            <person name="Pawlowski J."/>
            <person name="Sierra R."/>
            <person name="Euteneuer U."/>
            <person name="Pillet L."/>
            <person name="Moustafa A."/>
            <person name="Platzer M."/>
            <person name="Groth M."/>
            <person name="Szafranski K."/>
            <person name="Schliwa M."/>
        </authorList>
    </citation>
    <scope>NUCLEOTIDE SEQUENCE [LARGE SCALE GENOMIC DNA]</scope>
</reference>
<sequence>MIKNGGQALIDSLVILFNWSFKTGYSKYLLLSGVGKLLERIITMRLMWYLNENKLLYQCQAGFQYIGVIAKAQDEKRIWIERKYYFYYTSMIWQKQLKIQFNVECLHPFTPVMKEME</sequence>
<name>X6P5I0_RETFI</name>
<evidence type="ECO:0000313" key="2">
    <source>
        <dbReference type="Proteomes" id="UP000023152"/>
    </source>
</evidence>
<proteinExistence type="predicted"/>
<gene>
    <name evidence="1" type="ORF">RFI_03664</name>
</gene>
<accession>X6P5I0</accession>
<dbReference type="Proteomes" id="UP000023152">
    <property type="component" value="Unassembled WGS sequence"/>
</dbReference>